<reference evidence="23" key="2">
    <citation type="submission" date="2025-08" db="UniProtKB">
        <authorList>
            <consortium name="Ensembl"/>
        </authorList>
    </citation>
    <scope>IDENTIFICATION</scope>
</reference>
<feature type="transmembrane region" description="Helical" evidence="21">
    <location>
        <begin position="812"/>
        <end position="834"/>
    </location>
</feature>
<feature type="transmembrane region" description="Helical" evidence="21">
    <location>
        <begin position="854"/>
        <end position="877"/>
    </location>
</feature>
<dbReference type="Pfam" id="PF16905">
    <property type="entry name" value="GPHH"/>
    <property type="match status" value="1"/>
</dbReference>
<keyword evidence="11" id="KW-0406">Ion transport</keyword>
<feature type="transmembrane region" description="Helical" evidence="21">
    <location>
        <begin position="499"/>
        <end position="517"/>
    </location>
</feature>
<dbReference type="GeneTree" id="ENSGT00940000159855"/>
<keyword evidence="4 19" id="KW-0107">Calcium channel</keyword>
<dbReference type="GO" id="GO:0046872">
    <property type="term" value="F:metal ion binding"/>
    <property type="evidence" value="ECO:0007669"/>
    <property type="project" value="UniProtKB-KW"/>
</dbReference>
<feature type="compositionally biased region" description="Acidic residues" evidence="20">
    <location>
        <begin position="35"/>
        <end position="71"/>
    </location>
</feature>
<dbReference type="Ensembl" id="ENSSMAT00000073847.1">
    <property type="protein sequence ID" value="ENSSMAP00000045986.1"/>
    <property type="gene ID" value="ENSSMAG00000014100.2"/>
</dbReference>
<feature type="transmembrane region" description="Helical" evidence="21">
    <location>
        <begin position="1319"/>
        <end position="1342"/>
    </location>
</feature>
<feature type="binding site" evidence="17">
    <location>
        <position position="681"/>
    </location>
    <ligand>
        <name>Ca(2+)</name>
        <dbReference type="ChEBI" id="CHEBI:29108"/>
    </ligand>
</feature>
<feature type="transmembrane region" description="Helical" evidence="21">
    <location>
        <begin position="537"/>
        <end position="560"/>
    </location>
</feature>
<keyword evidence="6 17" id="KW-0479">Metal-binding</keyword>
<dbReference type="Proteomes" id="UP000694558">
    <property type="component" value="Chromosome 11"/>
</dbReference>
<comment type="function">
    <text evidence="19">Voltage-sensitive calcium channels (VSCC) mediate the entry of calcium ions into excitable cells and are also involved in a variety of calcium-dependent processes, including muscle contraction, hormone or neurotransmitter release, gene expression, cell motility, cell division and cell death.</text>
</comment>
<feature type="transmembrane region" description="Helical" evidence="21">
    <location>
        <begin position="351"/>
        <end position="373"/>
    </location>
</feature>
<keyword evidence="9 19" id="KW-0851">Voltage-gated channel</keyword>
<dbReference type="FunFam" id="1.10.238.10:FF:000418">
    <property type="entry name" value="Voltage-dependent L-type calcium channel subunit alpha"/>
    <property type="match status" value="1"/>
</dbReference>
<reference evidence="23" key="1">
    <citation type="submission" date="2023-05" db="EMBL/GenBank/DDBJ databases">
        <title>High-quality long-read genome of Scophthalmus maximus.</title>
        <authorList>
            <person name="Lien S."/>
            <person name="Martinez P."/>
        </authorList>
    </citation>
    <scope>NUCLEOTIDE SEQUENCE [LARGE SCALE GENOMIC DNA]</scope>
</reference>
<keyword evidence="2" id="KW-0813">Transport</keyword>
<feature type="transmembrane region" description="Helical" evidence="21">
    <location>
        <begin position="629"/>
        <end position="648"/>
    </location>
</feature>
<evidence type="ECO:0000256" key="17">
    <source>
        <dbReference type="PIRSR" id="PIRSR602077-1"/>
    </source>
</evidence>
<evidence type="ECO:0000256" key="10">
    <source>
        <dbReference type="ARBA" id="ARBA00022989"/>
    </source>
</evidence>
<dbReference type="InterPro" id="IPR005821">
    <property type="entry name" value="Ion_trans_dom"/>
</dbReference>
<dbReference type="Gene3D" id="1.10.287.70">
    <property type="match status" value="4"/>
</dbReference>
<evidence type="ECO:0000256" key="12">
    <source>
        <dbReference type="ARBA" id="ARBA00023136"/>
    </source>
</evidence>
<dbReference type="Gene3D" id="1.20.120.350">
    <property type="entry name" value="Voltage-gated potassium channels. Chain C"/>
    <property type="match status" value="4"/>
</dbReference>
<comment type="catalytic activity">
    <reaction evidence="16">
        <text>Ca(2+)(in) = Ca(2+)(out)</text>
        <dbReference type="Rhea" id="RHEA:29671"/>
        <dbReference type="ChEBI" id="CHEBI:29108"/>
    </reaction>
</comment>
<feature type="transmembrane region" description="Helical" evidence="21">
    <location>
        <begin position="981"/>
        <end position="1002"/>
    </location>
</feature>
<evidence type="ECO:0000313" key="24">
    <source>
        <dbReference type="Proteomes" id="UP000694558"/>
    </source>
</evidence>
<keyword evidence="3 19" id="KW-0109">Calcium transport</keyword>
<feature type="compositionally biased region" description="Basic residues" evidence="20">
    <location>
        <begin position="93"/>
        <end position="102"/>
    </location>
</feature>
<accession>A0A8D3CFC8</accession>
<feature type="transmembrane region" description="Helical" evidence="21">
    <location>
        <begin position="1102"/>
        <end position="1120"/>
    </location>
</feature>
<dbReference type="PANTHER" id="PTHR45628:SF2">
    <property type="entry name" value="VOLTAGE-DEPENDENT L-TYPE CALCIUM CHANNEL SUBUNIT ALPHA-1F"/>
    <property type="match status" value="1"/>
</dbReference>
<feature type="transmembrane region" description="Helical" evidence="21">
    <location>
        <begin position="752"/>
        <end position="769"/>
    </location>
</feature>
<organism evidence="23 24">
    <name type="scientific">Scophthalmus maximus</name>
    <name type="common">Turbot</name>
    <name type="synonym">Psetta maxima</name>
    <dbReference type="NCBI Taxonomy" id="52904"/>
    <lineage>
        <taxon>Eukaryota</taxon>
        <taxon>Metazoa</taxon>
        <taxon>Chordata</taxon>
        <taxon>Craniata</taxon>
        <taxon>Vertebrata</taxon>
        <taxon>Euteleostomi</taxon>
        <taxon>Actinopterygii</taxon>
        <taxon>Neopterygii</taxon>
        <taxon>Teleostei</taxon>
        <taxon>Neoteleostei</taxon>
        <taxon>Acanthomorphata</taxon>
        <taxon>Carangaria</taxon>
        <taxon>Pleuronectiformes</taxon>
        <taxon>Pleuronectoidei</taxon>
        <taxon>Scophthalmidae</taxon>
        <taxon>Scophthalmus</taxon>
    </lineage>
</organism>
<feature type="binding site" evidence="17">
    <location>
        <position position="995"/>
    </location>
    <ligand>
        <name>Ca(2+)</name>
        <dbReference type="ChEBI" id="CHEBI:29108"/>
    </ligand>
</feature>
<dbReference type="InterPro" id="IPR005446">
    <property type="entry name" value="VDCC_L_a1su"/>
</dbReference>
<dbReference type="Gene3D" id="6.10.250.2180">
    <property type="match status" value="1"/>
</dbReference>
<proteinExistence type="inferred from homology"/>
<feature type="compositionally biased region" description="Basic and acidic residues" evidence="20">
    <location>
        <begin position="1605"/>
        <end position="1624"/>
    </location>
</feature>
<keyword evidence="14 18" id="KW-0325">Glycoprotein</keyword>
<dbReference type="GO" id="GO:0098703">
    <property type="term" value="P:calcium ion import across plasma membrane"/>
    <property type="evidence" value="ECO:0007669"/>
    <property type="project" value="TreeGrafter"/>
</dbReference>
<feature type="transmembrane region" description="Helical" evidence="21">
    <location>
        <begin position="1132"/>
        <end position="1152"/>
    </location>
</feature>
<feature type="transmembrane region" description="Helical" evidence="21">
    <location>
        <begin position="1227"/>
        <end position="1245"/>
    </location>
</feature>
<dbReference type="GO" id="GO:0008331">
    <property type="term" value="F:high voltage-gated calcium channel activity"/>
    <property type="evidence" value="ECO:0007669"/>
    <property type="project" value="TreeGrafter"/>
</dbReference>
<feature type="region of interest" description="Disordered" evidence="20">
    <location>
        <begin position="23"/>
        <end position="108"/>
    </location>
</feature>
<evidence type="ECO:0000256" key="6">
    <source>
        <dbReference type="ARBA" id="ARBA00022723"/>
    </source>
</evidence>
<protein>
    <recommendedName>
        <fullName evidence="19">Voltage-dependent L-type calcium channel subunit alpha</fullName>
    </recommendedName>
</protein>
<evidence type="ECO:0000256" key="11">
    <source>
        <dbReference type="ARBA" id="ARBA00023065"/>
    </source>
</evidence>
<dbReference type="Pfam" id="PF08763">
    <property type="entry name" value="Ca_chan_IQ"/>
    <property type="match status" value="1"/>
</dbReference>
<dbReference type="Gene3D" id="6.10.250.2500">
    <property type="match status" value="1"/>
</dbReference>
<feature type="domain" description="Voltage-dependent calcium channel alpha-1 subunit IQ" evidence="22">
    <location>
        <begin position="1476"/>
        <end position="1510"/>
    </location>
</feature>
<evidence type="ECO:0000256" key="4">
    <source>
        <dbReference type="ARBA" id="ARBA00022673"/>
    </source>
</evidence>
<feature type="glycosylation site" description="N-linked (GlcNAc...) asparagine" evidence="18">
    <location>
        <position position="297"/>
    </location>
</feature>
<feature type="transmembrane region" description="Helical" evidence="21">
    <location>
        <begin position="208"/>
        <end position="233"/>
    </location>
</feature>
<keyword evidence="15" id="KW-0407">Ion channel</keyword>
<feature type="transmembrane region" description="Helical" evidence="21">
    <location>
        <begin position="1023"/>
        <end position="1049"/>
    </location>
</feature>
<feature type="region of interest" description="Disordered" evidence="20">
    <location>
        <begin position="1574"/>
        <end position="1692"/>
    </location>
</feature>
<dbReference type="Pfam" id="PF00520">
    <property type="entry name" value="Ion_trans"/>
    <property type="match status" value="5"/>
</dbReference>
<dbReference type="InterPro" id="IPR027359">
    <property type="entry name" value="Volt_channel_dom_sf"/>
</dbReference>
<evidence type="ECO:0000256" key="1">
    <source>
        <dbReference type="ARBA" id="ARBA00004141"/>
    </source>
</evidence>
<dbReference type="FunFam" id="1.20.120.350:FF:000001">
    <property type="entry name" value="Voltage-dependent L-type calcium channel subunit alpha"/>
    <property type="match status" value="1"/>
</dbReference>
<dbReference type="FunFam" id="1.10.287.70:FF:000009">
    <property type="entry name" value="Voltage-dependent L-type calcium channel subunit alpha"/>
    <property type="match status" value="1"/>
</dbReference>
<feature type="transmembrane region" description="Helical" evidence="21">
    <location>
        <begin position="318"/>
        <end position="339"/>
    </location>
</feature>
<feature type="transmembrane region" description="Helical" evidence="21">
    <location>
        <begin position="898"/>
        <end position="931"/>
    </location>
</feature>
<dbReference type="SUPFAM" id="SSF81324">
    <property type="entry name" value="Voltage-gated potassium channels"/>
    <property type="match status" value="4"/>
</dbReference>
<keyword evidence="10 21" id="KW-1133">Transmembrane helix</keyword>
<evidence type="ECO:0000256" key="8">
    <source>
        <dbReference type="ARBA" id="ARBA00022837"/>
    </source>
</evidence>
<feature type="transmembrane region" description="Helical" evidence="21">
    <location>
        <begin position="175"/>
        <end position="196"/>
    </location>
</feature>
<keyword evidence="12 21" id="KW-0472">Membrane</keyword>
<feature type="transmembrane region" description="Helical" evidence="21">
    <location>
        <begin position="239"/>
        <end position="262"/>
    </location>
</feature>
<dbReference type="PRINTS" id="PR01630">
    <property type="entry name" value="LVDCCALPHA1"/>
</dbReference>
<feature type="transmembrane region" description="Helical" evidence="21">
    <location>
        <begin position="136"/>
        <end position="155"/>
    </location>
</feature>
<evidence type="ECO:0000256" key="3">
    <source>
        <dbReference type="ARBA" id="ARBA00022568"/>
    </source>
</evidence>
<evidence type="ECO:0000313" key="23">
    <source>
        <dbReference type="Ensembl" id="ENSSMAP00000045986.1"/>
    </source>
</evidence>
<evidence type="ECO:0000256" key="20">
    <source>
        <dbReference type="SAM" id="MobiDB-lite"/>
    </source>
</evidence>
<evidence type="ECO:0000256" key="7">
    <source>
        <dbReference type="ARBA" id="ARBA00022737"/>
    </source>
</evidence>
<evidence type="ECO:0000259" key="22">
    <source>
        <dbReference type="SMART" id="SM01062"/>
    </source>
</evidence>
<sequence length="1861" mass="210949">MVGRSPLRRKQRLKLFCLFLSPGASRNGYTKAVDGEEGGGEGEEEEEGGEGDGGGEEERDAEWDEELDGENEGGVRMTRTDTLHSTTSSTGTQRRRGQHAKKQGSNQVQRAPRALYCLKLNNPIRRAALSIVEWKPFDIFILLAIFANCVALGVSKPFPEDDSNSTNHDLEQVEYVFLIIFTVETFLKILAYGLVMHPSSYIRNGWNLLDFVIVIVGKSPGLESLQIVLNSIMKAMVPLLHIALLVLFVIIIYAIIGLELFIGRMHKTCYSIATDNYVEDDPVPCAFAGHGRQCAVNGSECRGRWDGPNGGITNFDNFFFAMLTVFQCITMEGWTDVLYWMNDAIGFELPWVYFVSLVIFGSFFVLNLVLGVLSGEFSKEREKAKARGDFQKLREKQQMEEDLCGYMDWITQAEDMDELDEDGNPPSLPASETGSENTENIDEEHTNCCQSYIQKIMRATHLTVHSLSLSLSLSLSVSRTLRRWNRVCRRNCRTAVKSVTFYWLVLLLVFLNTSLSASEHYNQPDWLTQVQDIANKVLLSLFTVEMLLKMYSLGLAHYFVAFFNRFDCFVVCGGIMETILVELGIMPPLGISVLRCVRLLRIFKVTRHWTALSNLVASLLNSMKSIASLLLLLFLFLIIFALLGMQLFGGKFNFDETQTKRSTFDAFPQALLTCFQILTGEDWNVVMYDGIMAYGGPVFPGMIVCVYFVILFICGNYILLNVFLAIAVDNLAGGDGDDKKKELNKVFMSSRGQQMITSAVFLSVSISSIRVACHTLIHHHIFTNLILVFIILSSCSLAAEDPIRAHSFRNNILGYADYAFTSIFTVEILLKMAVHGAFLHQGSFCRNWFNLLDLLVVSVSLVSFFLHSSAISVVKILRVLRVLRPLRAINRAKGLKHVVQCVFVAIRTIGNIMIVTTLLQFMFACIGVQLFKGKFYRCTDEAKHTPDQCKGTFVVYKDGDVSHPMVRERLWLNSDFNFDNVLMGMMALFTVSTFEGWPALLYKAIDANGENSGPIYNYRVEISIFFIVYIIIIAFFMMNIFVGFVIITFREQGEQEYKNCELDKNQRQCVYALKAQPLKLYIPKNPVQYKFWSIINSTGFEYVMFVLILLNTVTLAVQHYEQSKTFSHIMDILNMVFTGLFTVEMLLKLLALRLRHYFVDAWNSFDALIVVGSVVDIVVTEFSSGEDSSRVSITFFRLFRVMRLVKLLSKGEGIRTLLWTFIKSLQALPYVALLIAMIFFIYAVIGMQTFGKVAMQDLTQINRNNNFQTFPQAVLLLFRCATGEAWQEIMLASLPGKRCDPESDYEPGEEFSCGSNIAIVYFISFFMLCAFLIINLFVAVIMDNFDYLTRDWSILGPHHLDEFKRIWSEYDPEAKGRIKHLDVVALLRRIQPPLGFGKLCPHRVACKRLVAMNMPLNSDGMVTFNATLFALVRTALKIKTEGNPEQENEELRGIIKKIWKRMKPKLLDEVIPPHEEEEVTVGKFYATFLIQDYFRKFRKRKERGTLTGEPDTTNTSALCKAGLKTLQDLGPEMRLALNEDLDEDEEEMIEDEELEENTVYKLPKPIKLSLSGRRDSRDRHWRNGDTEAFGEQGYYSREEDNDSITSRERNYPDDPRLYRDHYDGHSPYTNSTFGNGYSEGRRTTRRRLLPATPTGRKPSFNIQCLRRQGSSDDLPIPGTYHPTSPPRRTRTQQAHMYPPCSSVKYNPTQPHLLPPQTFSNYESHLSSDRSVAASSASWANPSPPPPYRAYTTLRVPSQLGAQFTEKRGSADSLVEAVLISEGLGLYARDPKFVAFAKREIADACHMTVDEMESAASDLLGSHSFLSNTSSDPAALYSDEEPMRTGRDEDELADEMTCVTSF</sequence>
<feature type="compositionally biased region" description="Basic and acidic residues" evidence="20">
    <location>
        <begin position="1574"/>
        <end position="1585"/>
    </location>
</feature>
<keyword evidence="13" id="KW-1015">Disulfide bond</keyword>
<evidence type="ECO:0000256" key="5">
    <source>
        <dbReference type="ARBA" id="ARBA00022692"/>
    </source>
</evidence>
<feature type="transmembrane region" description="Helical" evidence="21">
    <location>
        <begin position="781"/>
        <end position="800"/>
    </location>
</feature>
<dbReference type="InterPro" id="IPR031649">
    <property type="entry name" value="GPHH_dom"/>
</dbReference>
<dbReference type="InterPro" id="IPR014873">
    <property type="entry name" value="VDCC_a1su_IQ"/>
</dbReference>
<evidence type="ECO:0000256" key="9">
    <source>
        <dbReference type="ARBA" id="ARBA00022882"/>
    </source>
</evidence>
<comment type="similarity">
    <text evidence="19">Belongs to the calcium channel alpha-1 subunit (TC 1.A.1.11) family.</text>
</comment>
<dbReference type="GO" id="GO:0005891">
    <property type="term" value="C:voltage-gated calcium channel complex"/>
    <property type="evidence" value="ECO:0007669"/>
    <property type="project" value="InterPro"/>
</dbReference>
<evidence type="ECO:0000256" key="19">
    <source>
        <dbReference type="RuleBase" id="RU003808"/>
    </source>
</evidence>
<dbReference type="SMART" id="SM01062">
    <property type="entry name" value="Ca_chan_IQ"/>
    <property type="match status" value="1"/>
</dbReference>
<comment type="subcellular location">
    <subcellularLocation>
        <location evidence="1 19">Membrane</location>
        <topology evidence="1 19">Multi-pass membrane protein</topology>
    </subcellularLocation>
</comment>
<dbReference type="InterPro" id="IPR031688">
    <property type="entry name" value="CAC1F_C"/>
</dbReference>
<dbReference type="PRINTS" id="PR00167">
    <property type="entry name" value="CACHANNEL"/>
</dbReference>
<evidence type="ECO:0000256" key="14">
    <source>
        <dbReference type="ARBA" id="ARBA00023180"/>
    </source>
</evidence>
<dbReference type="InterPro" id="IPR050599">
    <property type="entry name" value="VDCC_alpha-1_subunit"/>
</dbReference>
<dbReference type="Pfam" id="PF16885">
    <property type="entry name" value="CAC1F_C"/>
    <property type="match status" value="1"/>
</dbReference>
<dbReference type="FunFam" id="1.10.287.70:FF:000227">
    <property type="entry name" value="Voltage-dependent L-type calcium channel subunit alpha"/>
    <property type="match status" value="1"/>
</dbReference>
<dbReference type="InterPro" id="IPR002077">
    <property type="entry name" value="VDCCAlpha1"/>
</dbReference>
<keyword evidence="8 17" id="KW-0106">Calcium</keyword>
<evidence type="ECO:0000256" key="15">
    <source>
        <dbReference type="ARBA" id="ARBA00023303"/>
    </source>
</evidence>
<dbReference type="FunFam" id="1.20.120.350:FF:000020">
    <property type="entry name" value="Voltage-dependent L-type calcium channel subunit alpha"/>
    <property type="match status" value="1"/>
</dbReference>
<evidence type="ECO:0000256" key="21">
    <source>
        <dbReference type="SAM" id="Phobius"/>
    </source>
</evidence>
<feature type="transmembrane region" description="Helical" evidence="21">
    <location>
        <begin position="698"/>
        <end position="731"/>
    </location>
</feature>
<evidence type="ECO:0000256" key="16">
    <source>
        <dbReference type="ARBA" id="ARBA00036634"/>
    </source>
</evidence>
<evidence type="ECO:0000256" key="13">
    <source>
        <dbReference type="ARBA" id="ARBA00023157"/>
    </source>
</evidence>
<feature type="region of interest" description="Disordered" evidence="20">
    <location>
        <begin position="418"/>
        <end position="441"/>
    </location>
</feature>
<keyword evidence="5 21" id="KW-0812">Transmembrane</keyword>
<dbReference type="PANTHER" id="PTHR45628">
    <property type="entry name" value="VOLTAGE-DEPENDENT CALCIUM CHANNEL TYPE A SUBUNIT ALPHA-1"/>
    <property type="match status" value="1"/>
</dbReference>
<keyword evidence="7" id="KW-0677">Repeat</keyword>
<name>A0A8D3CFC8_SCOMX</name>
<feature type="binding site" evidence="17">
    <location>
        <position position="332"/>
    </location>
    <ligand>
        <name>Ca(2+)</name>
        <dbReference type="ChEBI" id="CHEBI:29108"/>
    </ligand>
</feature>
<evidence type="ECO:0000256" key="2">
    <source>
        <dbReference type="ARBA" id="ARBA00022448"/>
    </source>
</evidence>
<dbReference type="FunFam" id="1.20.120.350:FF:000006">
    <property type="entry name" value="Voltage-dependent L-type calcium channel subunit alpha"/>
    <property type="match status" value="1"/>
</dbReference>
<evidence type="ECO:0000256" key="18">
    <source>
        <dbReference type="PIRSR" id="PIRSR602077-3"/>
    </source>
</evidence>